<feature type="compositionally biased region" description="Low complexity" evidence="2">
    <location>
        <begin position="65"/>
        <end position="78"/>
    </location>
</feature>
<evidence type="ECO:0000313" key="3">
    <source>
        <dbReference type="EMBL" id="ODM94783.1"/>
    </source>
</evidence>
<feature type="compositionally biased region" description="Basic residues" evidence="2">
    <location>
        <begin position="537"/>
        <end position="548"/>
    </location>
</feature>
<feature type="compositionally biased region" description="Basic and acidic residues" evidence="2">
    <location>
        <begin position="9"/>
        <end position="24"/>
    </location>
</feature>
<feature type="coiled-coil region" evidence="1">
    <location>
        <begin position="1150"/>
        <end position="1177"/>
    </location>
</feature>
<feature type="compositionally biased region" description="Polar residues" evidence="2">
    <location>
        <begin position="769"/>
        <end position="786"/>
    </location>
</feature>
<proteinExistence type="predicted"/>
<dbReference type="EMBL" id="LJIJ01000751">
    <property type="protein sequence ID" value="ODM94783.1"/>
    <property type="molecule type" value="Genomic_DNA"/>
</dbReference>
<feature type="compositionally biased region" description="Basic residues" evidence="2">
    <location>
        <begin position="1188"/>
        <end position="1198"/>
    </location>
</feature>
<protein>
    <submittedName>
        <fullName evidence="3">Uncharacterized protein</fullName>
    </submittedName>
</protein>
<accession>A0A1D2MP42</accession>
<dbReference type="OrthoDB" id="6350415at2759"/>
<dbReference type="STRING" id="48709.A0A1D2MP42"/>
<feature type="region of interest" description="Disordered" evidence="2">
    <location>
        <begin position="1185"/>
        <end position="1235"/>
    </location>
</feature>
<feature type="region of interest" description="Disordered" evidence="2">
    <location>
        <begin position="769"/>
        <end position="822"/>
    </location>
</feature>
<gene>
    <name evidence="3" type="ORF">Ocin01_11903</name>
</gene>
<feature type="region of interest" description="Disordered" evidence="2">
    <location>
        <begin position="1045"/>
        <end position="1066"/>
    </location>
</feature>
<organism evidence="3 4">
    <name type="scientific">Orchesella cincta</name>
    <name type="common">Springtail</name>
    <name type="synonym">Podura cincta</name>
    <dbReference type="NCBI Taxonomy" id="48709"/>
    <lineage>
        <taxon>Eukaryota</taxon>
        <taxon>Metazoa</taxon>
        <taxon>Ecdysozoa</taxon>
        <taxon>Arthropoda</taxon>
        <taxon>Hexapoda</taxon>
        <taxon>Collembola</taxon>
        <taxon>Entomobryomorpha</taxon>
        <taxon>Entomobryoidea</taxon>
        <taxon>Orchesellidae</taxon>
        <taxon>Orchesellinae</taxon>
        <taxon>Orchesella</taxon>
    </lineage>
</organism>
<feature type="region of interest" description="Disordered" evidence="2">
    <location>
        <begin position="48"/>
        <end position="78"/>
    </location>
</feature>
<sequence length="1383" mass="156778">MSQQTRLNLLEEDRRSVDGNKSVDPDEEDFFNFRNESPHQTWVNFEDLDDSGHFTASPDGERTVSNGGSSPSHSPCPNSSHLLLQMQNHDNSSFCLDLSKPLISPRSIMTVKVPHSNTISFPQNENNLQNLQNTTSLSSAFMLKNSNVAKENEAGDNNNDRVDNVVKENSSMHNEEPASNFGSTNSNTKFGEQSSDYLKAILDNFNSLYIEKLRLVDDLIINGSEEDKKILMEKKTIMLEKWAKDVCLQNMVLVHTVEELEREASGKVCALQHKITESTQVAKEHMTMIKKDMGVWDVSGLELNRSSFEQIFGLYPGLVGSEVQTVFTRDRAKHAKDTEDRILQLEQELADLEKTRKETEVSILHKDRRIEELETDIKNVSNRVQYCEKECNDYKQSLVETQQKLLEATRQLNAAPRNAKPNPADVSEMGELLRELREVKSQLNTAVEEKQTAKDESKYFKKELSERLKEMHDIQNVFQSLAAEVVNSRSAFQQVQEKEVQLQSLKSEVQTYQSKCSNAEDTIQKKENEIAQLQKKMNKIHKKRKKRSYMSSSSSSSEKPGSTMLSFYNANLRNVSSHSRIPVRKTTKPQISSPPNKANPSSEQGSSQRPPWNTNFKKSMGILSTPAAALPLVPKSSPSKESRSTVIRLTTKSQQLSSDQHSVSNKMSEYTYGKSSRAKSYGAQSKLPKIELVDTRKMLKSSTIGSGLSGQKLPTVKKELRQTVALEPKRPPKKMDNPILKNLIHNPLVPSPRINELITAVVETSKQLLGQNGNSTPRNTFTVTASHQRRSNKSRNLYENQHSARRVQSSDKNAEANRSQVVSPKVVKKFHSSVQVQKDANNDKFKIVYESPRDVKEFLLRLPQESQENLVKGWIEKSASVTSTPKTAGSKPPVASRRPSLKIMKHLATRRCPKRVTNNISARSKTSLEKVQEFHRVFELEDEWEKVFSSLDRSTEDRHAKKMDKASSVTKKQKIKKIPCLCPTAAPPTTQTCLGDALANFLSLAIENSSLDKLSYNATSNTIDYIPIITSNGEITVLPTSEAQNSMEFNSSSEQTQRSQSEDEPMQELLNRLASEKKEMEERFKKELQDRDIEIRMQKKSFGLNGNLILPNHTVESAQPCSCDNCFNQRSILDLVHRFENRKLYMSSELGELKSENSQLEQKVSSLESRISAVTNMLKTRGAELRKKTLHPAPRKNSSHSVLSSRHLSNMTNSQAQISHPEPMPTPGRQLEDDKYPLKKDSTVIDRCLLNEREALKKSFQVDVQQIENVLRDKRNLEHQLSEVWSCNDFMVEKIQQLEKLVKEMEKDKVEKEEQSLPVGSHMELPSTVKADYPAPDNFFPMNRLEAIKEAFDTNENIILTQTQQLSEKTFLVGQSRHMHATS</sequence>
<feature type="region of interest" description="Disordered" evidence="2">
    <location>
        <begin position="537"/>
        <end position="564"/>
    </location>
</feature>
<feature type="compositionally biased region" description="Polar residues" evidence="2">
    <location>
        <begin position="644"/>
        <end position="665"/>
    </location>
</feature>
<reference evidence="3 4" key="1">
    <citation type="journal article" date="2016" name="Genome Biol. Evol.">
        <title>Gene Family Evolution Reflects Adaptation to Soil Environmental Stressors in the Genome of the Collembolan Orchesella cincta.</title>
        <authorList>
            <person name="Faddeeva-Vakhrusheva A."/>
            <person name="Derks M.F."/>
            <person name="Anvar S.Y."/>
            <person name="Agamennone V."/>
            <person name="Suring W."/>
            <person name="Smit S."/>
            <person name="van Straalen N.M."/>
            <person name="Roelofs D."/>
        </authorList>
    </citation>
    <scope>NUCLEOTIDE SEQUENCE [LARGE SCALE GENOMIC DNA]</scope>
    <source>
        <tissue evidence="3">Mixed pool</tissue>
    </source>
</reference>
<feature type="compositionally biased region" description="Polar residues" evidence="2">
    <location>
        <begin position="588"/>
        <end position="617"/>
    </location>
</feature>
<name>A0A1D2MP42_ORCCI</name>
<feature type="compositionally biased region" description="Low complexity" evidence="2">
    <location>
        <begin position="549"/>
        <end position="559"/>
    </location>
</feature>
<keyword evidence="1" id="KW-0175">Coiled coil</keyword>
<evidence type="ECO:0000256" key="2">
    <source>
        <dbReference type="SAM" id="MobiDB-lite"/>
    </source>
</evidence>
<feature type="region of interest" description="Disordered" evidence="2">
    <location>
        <begin position="1"/>
        <end position="28"/>
    </location>
</feature>
<feature type="coiled-coil region" evidence="1">
    <location>
        <begin position="335"/>
        <end position="456"/>
    </location>
</feature>
<feature type="region of interest" description="Disordered" evidence="2">
    <location>
        <begin position="576"/>
        <end position="665"/>
    </location>
</feature>
<feature type="compositionally biased region" description="Low complexity" evidence="2">
    <location>
        <begin position="1199"/>
        <end position="1209"/>
    </location>
</feature>
<evidence type="ECO:0000256" key="1">
    <source>
        <dbReference type="SAM" id="Coils"/>
    </source>
</evidence>
<dbReference type="PANTHER" id="PTHR23159">
    <property type="entry name" value="CENTROSOMAL PROTEIN 2"/>
    <property type="match status" value="1"/>
</dbReference>
<dbReference type="SUPFAM" id="SSF57997">
    <property type="entry name" value="Tropomyosin"/>
    <property type="match status" value="1"/>
</dbReference>
<evidence type="ECO:0000313" key="4">
    <source>
        <dbReference type="Proteomes" id="UP000094527"/>
    </source>
</evidence>
<feature type="coiled-coil region" evidence="1">
    <location>
        <begin position="1288"/>
        <end position="1315"/>
    </location>
</feature>
<keyword evidence="4" id="KW-1185">Reference proteome</keyword>
<comment type="caution">
    <text evidence="3">The sequence shown here is derived from an EMBL/GenBank/DDBJ whole genome shotgun (WGS) entry which is preliminary data.</text>
</comment>
<dbReference type="PANTHER" id="PTHR23159:SF60">
    <property type="entry name" value="SPINDLE ASSEMBLY ABNORMAL PROTEIN 4"/>
    <property type="match status" value="1"/>
</dbReference>
<dbReference type="Proteomes" id="UP000094527">
    <property type="component" value="Unassembled WGS sequence"/>
</dbReference>
<feature type="compositionally biased region" description="Polar residues" evidence="2">
    <location>
        <begin position="794"/>
        <end position="807"/>
    </location>
</feature>